<dbReference type="Proteomes" id="UP001297361">
    <property type="component" value="Unassembled WGS sequence"/>
</dbReference>
<organism evidence="1 2">
    <name type="scientific">Xanthomonas campestris pv. papavericola</name>
    <dbReference type="NCBI Taxonomy" id="487881"/>
    <lineage>
        <taxon>Bacteria</taxon>
        <taxon>Pseudomonadati</taxon>
        <taxon>Pseudomonadota</taxon>
        <taxon>Gammaproteobacteria</taxon>
        <taxon>Lysobacterales</taxon>
        <taxon>Lysobacteraceae</taxon>
        <taxon>Xanthomonas</taxon>
    </lineage>
</organism>
<protein>
    <submittedName>
        <fullName evidence="1">Uncharacterized protein</fullName>
    </submittedName>
</protein>
<proteinExistence type="predicted"/>
<evidence type="ECO:0000313" key="2">
    <source>
        <dbReference type="Proteomes" id="UP001297361"/>
    </source>
</evidence>
<sequence>MERNTAQLTNSVPASPMCNANGELGLPPVACCVAQFSVKHRIDVNTTTALRTPCVDRRAVKVKALSAIATGLA</sequence>
<evidence type="ECO:0000313" key="1">
    <source>
        <dbReference type="EMBL" id="MEC3888756.1"/>
    </source>
</evidence>
<dbReference type="AlphaFoldDB" id="A0AAJ2X4K2"/>
<accession>A0AAJ2X4K2</accession>
<comment type="caution">
    <text evidence="1">The sequence shown here is derived from an EMBL/GenBank/DDBJ whole genome shotgun (WGS) entry which is preliminary data.</text>
</comment>
<reference evidence="1" key="2">
    <citation type="submission" date="2024-01" db="EMBL/GenBank/DDBJ databases">
        <title>Long-read genome sequencing of X. campestris pv. papavericola.</title>
        <authorList>
            <person name="Hussain R.M.F."/>
            <person name="Greer S."/>
            <person name="Harrison J."/>
            <person name="Grant M."/>
            <person name="Vicente J."/>
            <person name="Studholme D.J."/>
        </authorList>
    </citation>
    <scope>NUCLEOTIDE SEQUENCE</scope>
    <source>
        <strain evidence="1">NCPPB 2970</strain>
    </source>
</reference>
<reference evidence="1" key="1">
    <citation type="submission" date="2021-10" db="EMBL/GenBank/DDBJ databases">
        <authorList>
            <person name="Hussein R."/>
            <person name="Harrison J."/>
            <person name="Studholme D.J."/>
            <person name="Vicente J."/>
            <person name="Grant M."/>
        </authorList>
    </citation>
    <scope>NUCLEOTIDE SEQUENCE</scope>
    <source>
        <strain evidence="1">NCPPB 2970</strain>
    </source>
</reference>
<dbReference type="EMBL" id="JAJFNJ020000003">
    <property type="protein sequence ID" value="MEC3888756.1"/>
    <property type="molecule type" value="Genomic_DNA"/>
</dbReference>
<gene>
    <name evidence="1" type="ORF">LLE72_013630</name>
</gene>
<dbReference type="RefSeq" id="WP_326344345.1">
    <property type="nucleotide sequence ID" value="NZ_JAJFNJ020000003.1"/>
</dbReference>
<name>A0AAJ2X4K2_XANCA</name>